<evidence type="ECO:0000313" key="2">
    <source>
        <dbReference type="EMBL" id="NNB51947.1"/>
    </source>
</evidence>
<comment type="caution">
    <text evidence="2">The sequence shown here is derived from an EMBL/GenBank/DDBJ whole genome shotgun (WGS) entry which is preliminary data.</text>
</comment>
<dbReference type="Proteomes" id="UP000564604">
    <property type="component" value="Unassembled WGS sequence"/>
</dbReference>
<dbReference type="AlphaFoldDB" id="A0A9Q5B3Z3"/>
<reference evidence="2 3" key="1">
    <citation type="journal article" date="2020" name="Front. Microbiol.">
        <title>Genetic Organization of the aprX-lipA2 Operon Affects the Proteolytic Potential of Pseudomonas Species in Milk.</title>
        <authorList>
            <person name="Maier C."/>
            <person name="Huptas C."/>
            <person name="von Neubeck M."/>
            <person name="Scherer S."/>
            <person name="Wenning M."/>
            <person name="Lucking G."/>
        </authorList>
    </citation>
    <scope>NUCLEOTIDE SEQUENCE [LARGE SCALE GENOMIC DNA]</scope>
    <source>
        <strain evidence="2 3">WS 5094</strain>
    </source>
</reference>
<dbReference type="EMBL" id="JAAQYX010000042">
    <property type="protein sequence ID" value="NNB51947.1"/>
    <property type="molecule type" value="Genomic_DNA"/>
</dbReference>
<proteinExistence type="predicted"/>
<evidence type="ECO:0000256" key="1">
    <source>
        <dbReference type="SAM" id="MobiDB-lite"/>
    </source>
</evidence>
<protein>
    <submittedName>
        <fullName evidence="2">Uncharacterized protein</fullName>
    </submittedName>
</protein>
<sequence length="369" mass="41074">MRNSIQTGTSVEILGSPFLIKSMRVDLRDVVLVGKGGVERTLDFHDFYNQMATGEIKLQGHAVDRGKVDWTPSEYCEALYRKDLVRLVESGHYLKADEDQKQQSLTRLGEQHSKSVPSAKSIKAYQRQYAKAGLEGLIPRFSGRGGHGWSVKSRPKALAEKILLETFAKDDKLNVASMTVIINDALKDELDVQGRPLSLSVKTISRMIRDMPRDVVLSQAMAALARERAISSIDILFNPEDCTAIFAVHPDDGRLIRLHNKTVGIPEVSFAVAKMLKKAYSGGNAEMNGHDYQRVYARMLAQFTADSQRRPKIKANNKALREREKVAEKAEIAGQLEKYTPQPADASVSPKADDSGEDDFEPAPRRPQP</sequence>
<feature type="region of interest" description="Disordered" evidence="1">
    <location>
        <begin position="319"/>
        <end position="369"/>
    </location>
</feature>
<feature type="compositionally biased region" description="Basic and acidic residues" evidence="1">
    <location>
        <begin position="319"/>
        <end position="331"/>
    </location>
</feature>
<gene>
    <name evidence="2" type="ORF">HBN89_22225</name>
</gene>
<name>A0A9Q5B3Z3_PSEFR</name>
<organism evidence="2 3">
    <name type="scientific">Pseudomonas fragi</name>
    <dbReference type="NCBI Taxonomy" id="296"/>
    <lineage>
        <taxon>Bacteria</taxon>
        <taxon>Pseudomonadati</taxon>
        <taxon>Pseudomonadota</taxon>
        <taxon>Gammaproteobacteria</taxon>
        <taxon>Pseudomonadales</taxon>
        <taxon>Pseudomonadaceae</taxon>
        <taxon>Pseudomonas</taxon>
    </lineage>
</organism>
<accession>A0A9Q5B3Z3</accession>
<dbReference type="RefSeq" id="WP_169872745.1">
    <property type="nucleotide sequence ID" value="NZ_JAAQYX010000042.1"/>
</dbReference>
<evidence type="ECO:0000313" key="3">
    <source>
        <dbReference type="Proteomes" id="UP000564604"/>
    </source>
</evidence>